<evidence type="ECO:0000313" key="6">
    <source>
        <dbReference type="Proteomes" id="UP000030690"/>
    </source>
</evidence>
<evidence type="ECO:0000256" key="4">
    <source>
        <dbReference type="SAM" id="Coils"/>
    </source>
</evidence>
<dbReference type="Proteomes" id="UP000030690">
    <property type="component" value="Unassembled WGS sequence"/>
</dbReference>
<dbReference type="GO" id="GO:0003713">
    <property type="term" value="F:transcription coactivator activity"/>
    <property type="evidence" value="ECO:0007669"/>
    <property type="project" value="InterPro"/>
</dbReference>
<reference evidence="5 6" key="2">
    <citation type="submission" date="2013-02" db="EMBL/GenBank/DDBJ databases">
        <title>The Genome Sequence of Plasmodium falciparum Vietnam Oak-Knoll (FVO).</title>
        <authorList>
            <consortium name="The Broad Institute Genome Sequencing Platform"/>
            <consortium name="The Broad Institute Genome Sequencing Center for Infectious Disease"/>
            <person name="Neafsey D."/>
            <person name="Cheeseman I."/>
            <person name="Volkman S."/>
            <person name="Adams J."/>
            <person name="Walker B."/>
            <person name="Young S.K."/>
            <person name="Zeng Q."/>
            <person name="Gargeya S."/>
            <person name="Fitzgerald M."/>
            <person name="Haas B."/>
            <person name="Abouelleil A."/>
            <person name="Alvarado L."/>
            <person name="Arachchi H.M."/>
            <person name="Berlin A.M."/>
            <person name="Chapman S.B."/>
            <person name="Dewar J."/>
            <person name="Goldberg J."/>
            <person name="Griggs A."/>
            <person name="Gujja S."/>
            <person name="Hansen M."/>
            <person name="Howarth C."/>
            <person name="Imamovic A."/>
            <person name="Larimer J."/>
            <person name="McCowan C."/>
            <person name="Murphy C."/>
            <person name="Neiman D."/>
            <person name="Pearson M."/>
            <person name="Priest M."/>
            <person name="Roberts A."/>
            <person name="Saif S."/>
            <person name="Shea T."/>
            <person name="Sisk P."/>
            <person name="Sykes S."/>
            <person name="Wortman J."/>
            <person name="Nusbaum C."/>
            <person name="Birren B."/>
        </authorList>
    </citation>
    <scope>NUCLEOTIDE SEQUENCE [LARGE SCALE GENOMIC DNA]</scope>
    <source>
        <strain evidence="6">Vietnam Oak-Knoll (FVO)</strain>
    </source>
</reference>
<dbReference type="EMBL" id="KI925067">
    <property type="protein sequence ID" value="ETW19369.1"/>
    <property type="molecule type" value="Genomic_DNA"/>
</dbReference>
<dbReference type="OrthoDB" id="524165at2759"/>
<keyword evidence="4" id="KW-0175">Coiled coil</keyword>
<evidence type="ECO:0008006" key="7">
    <source>
        <dbReference type="Google" id="ProtNLM"/>
    </source>
</evidence>
<name>A0A024VA67_PLAFA</name>
<keyword evidence="3" id="KW-0539">Nucleus</keyword>
<dbReference type="SMR" id="A0A024VA67"/>
<dbReference type="GO" id="GO:0005634">
    <property type="term" value="C:nucleus"/>
    <property type="evidence" value="ECO:0007669"/>
    <property type="project" value="UniProtKB-SubCell"/>
</dbReference>
<dbReference type="PRINTS" id="PR02028">
    <property type="entry name" value="CMYCBINDINGP"/>
</dbReference>
<gene>
    <name evidence="5" type="ORF">PFFVO_01728</name>
</gene>
<reference evidence="5 6" key="1">
    <citation type="submission" date="2013-02" db="EMBL/GenBank/DDBJ databases">
        <title>The Genome Annotation of Plasmodium falciparum Vietnam Oak-Knoll (FVO).</title>
        <authorList>
            <consortium name="The Broad Institute Genome Sequencing Platform"/>
            <consortium name="The Broad Institute Genome Sequencing Center for Infectious Disease"/>
            <person name="Neafsey D."/>
            <person name="Hoffman S."/>
            <person name="Volkman S."/>
            <person name="Rosenthal P."/>
            <person name="Walker B."/>
            <person name="Young S.K."/>
            <person name="Zeng Q."/>
            <person name="Gargeya S."/>
            <person name="Fitzgerald M."/>
            <person name="Haas B."/>
            <person name="Abouelleil A."/>
            <person name="Allen A.W."/>
            <person name="Alvarado L."/>
            <person name="Arachchi H.M."/>
            <person name="Berlin A.M."/>
            <person name="Chapman S.B."/>
            <person name="Gainer-Dewar J."/>
            <person name="Goldberg J."/>
            <person name="Griggs A."/>
            <person name="Gujja S."/>
            <person name="Hansen M."/>
            <person name="Howarth C."/>
            <person name="Imamovic A."/>
            <person name="Ireland A."/>
            <person name="Larimer J."/>
            <person name="McCowan C."/>
            <person name="Murphy C."/>
            <person name="Pearson M."/>
            <person name="Poon T.W."/>
            <person name="Priest M."/>
            <person name="Roberts A."/>
            <person name="Saif S."/>
            <person name="Shea T."/>
            <person name="Sisk P."/>
            <person name="Sykes S."/>
            <person name="Wortman J."/>
            <person name="Nusbaum C."/>
            <person name="Birren B."/>
        </authorList>
    </citation>
    <scope>NUCLEOTIDE SEQUENCE [LARGE SCALE GENOMIC DNA]</scope>
    <source>
        <strain evidence="6">Vietnam Oak-Knoll (FVO)</strain>
    </source>
</reference>
<evidence type="ECO:0000256" key="1">
    <source>
        <dbReference type="ARBA" id="ARBA00004123"/>
    </source>
</evidence>
<dbReference type="PANTHER" id="PTHR13168">
    <property type="entry name" value="ASSOCIATE OF C-MYC AMY-1"/>
    <property type="match status" value="1"/>
</dbReference>
<comment type="similarity">
    <text evidence="2">Belongs to the AMY1 family.</text>
</comment>
<evidence type="ECO:0000256" key="2">
    <source>
        <dbReference type="ARBA" id="ARBA00009389"/>
    </source>
</evidence>
<evidence type="ECO:0000256" key="3">
    <source>
        <dbReference type="ARBA" id="ARBA00023242"/>
    </source>
</evidence>
<dbReference type="AlphaFoldDB" id="A0A024VA67"/>
<dbReference type="InterPro" id="IPR026060">
    <property type="entry name" value="AMY1"/>
</dbReference>
<protein>
    <recommendedName>
        <fullName evidence="7">c-Myc-binding protein</fullName>
    </recommendedName>
</protein>
<proteinExistence type="inferred from homology"/>
<comment type="subcellular location">
    <subcellularLocation>
        <location evidence="1">Nucleus</location>
    </subcellularLocation>
</comment>
<organism evidence="5 6">
    <name type="scientific">Plasmodium falciparum Vietnam Oak-Knoll</name>
    <name type="common">FVO</name>
    <dbReference type="NCBI Taxonomy" id="1036723"/>
    <lineage>
        <taxon>Eukaryota</taxon>
        <taxon>Sar</taxon>
        <taxon>Alveolata</taxon>
        <taxon>Apicomplexa</taxon>
        <taxon>Aconoidasida</taxon>
        <taxon>Haemosporida</taxon>
        <taxon>Plasmodiidae</taxon>
        <taxon>Plasmodium</taxon>
        <taxon>Plasmodium (Laverania)</taxon>
    </lineage>
</organism>
<evidence type="ECO:0000313" key="5">
    <source>
        <dbReference type="EMBL" id="ETW19369.1"/>
    </source>
</evidence>
<accession>A0A024VA67</accession>
<dbReference type="PANTHER" id="PTHR13168:SF0">
    <property type="entry name" value="C-MYC-BINDING PROTEIN"/>
    <property type="match status" value="1"/>
</dbReference>
<feature type="coiled-coil region" evidence="4">
    <location>
        <begin position="60"/>
        <end position="94"/>
    </location>
</feature>
<sequence>MNSQDTKNNEKDDFIIYLEEHNVINTISNILLKLYNQKERPPDAIKFIRDNMCSDEDLPMNELKEENEFLRNENMRLTKSLNELNDTLKKLIEEEKMIASTNVESTQI</sequence>